<gene>
    <name evidence="1" type="ORF">A2264_00630</name>
</gene>
<evidence type="ECO:0000313" key="2">
    <source>
        <dbReference type="Proteomes" id="UP000176614"/>
    </source>
</evidence>
<protein>
    <submittedName>
        <fullName evidence="1">Uncharacterized protein</fullName>
    </submittedName>
</protein>
<dbReference type="Proteomes" id="UP000176614">
    <property type="component" value="Unassembled WGS sequence"/>
</dbReference>
<dbReference type="AlphaFoldDB" id="A0A1F4W191"/>
<proteinExistence type="predicted"/>
<accession>A0A1F4W191</accession>
<name>A0A1F4W191_UNCKA</name>
<evidence type="ECO:0000313" key="1">
    <source>
        <dbReference type="EMBL" id="OGC63184.1"/>
    </source>
</evidence>
<dbReference type="EMBL" id="MEVT01000008">
    <property type="protein sequence ID" value="OGC63184.1"/>
    <property type="molecule type" value="Genomic_DNA"/>
</dbReference>
<organism evidence="1 2">
    <name type="scientific">candidate division WWE3 bacterium RIFOXYA2_FULL_46_9</name>
    <dbReference type="NCBI Taxonomy" id="1802636"/>
    <lineage>
        <taxon>Bacteria</taxon>
        <taxon>Katanobacteria</taxon>
    </lineage>
</organism>
<reference evidence="1 2" key="1">
    <citation type="journal article" date="2016" name="Nat. Commun.">
        <title>Thousands of microbial genomes shed light on interconnected biogeochemical processes in an aquifer system.</title>
        <authorList>
            <person name="Anantharaman K."/>
            <person name="Brown C.T."/>
            <person name="Hug L.A."/>
            <person name="Sharon I."/>
            <person name="Castelle C.J."/>
            <person name="Probst A.J."/>
            <person name="Thomas B.C."/>
            <person name="Singh A."/>
            <person name="Wilkins M.J."/>
            <person name="Karaoz U."/>
            <person name="Brodie E.L."/>
            <person name="Williams K.H."/>
            <person name="Hubbard S.S."/>
            <person name="Banfield J.F."/>
        </authorList>
    </citation>
    <scope>NUCLEOTIDE SEQUENCE [LARGE SCALE GENOMIC DNA]</scope>
</reference>
<comment type="caution">
    <text evidence="1">The sequence shown here is derived from an EMBL/GenBank/DDBJ whole genome shotgun (WGS) entry which is preliminary data.</text>
</comment>
<sequence>MAEEIVVVLKAYRSYLEREAGAEPLETKEVKTPAKFDEATQDFYSRGFYVAYFGKSGVQLKSMTAARYLLSNPN</sequence>